<dbReference type="EMBL" id="WHVB01000011">
    <property type="protein sequence ID" value="KAF8478683.1"/>
    <property type="molecule type" value="Genomic_DNA"/>
</dbReference>
<dbReference type="Gene3D" id="1.20.1410.10">
    <property type="entry name" value="I/LWEQ domain"/>
    <property type="match status" value="1"/>
</dbReference>
<name>A0A9P5T896_9AGAM</name>
<dbReference type="Proteomes" id="UP000759537">
    <property type="component" value="Unassembled WGS sequence"/>
</dbReference>
<reference evidence="3" key="2">
    <citation type="journal article" date="2020" name="Nat. Commun.">
        <title>Large-scale genome sequencing of mycorrhizal fungi provides insights into the early evolution of symbiotic traits.</title>
        <authorList>
            <person name="Miyauchi S."/>
            <person name="Kiss E."/>
            <person name="Kuo A."/>
            <person name="Drula E."/>
            <person name="Kohler A."/>
            <person name="Sanchez-Garcia M."/>
            <person name="Morin E."/>
            <person name="Andreopoulos B."/>
            <person name="Barry K.W."/>
            <person name="Bonito G."/>
            <person name="Buee M."/>
            <person name="Carver A."/>
            <person name="Chen C."/>
            <person name="Cichocki N."/>
            <person name="Clum A."/>
            <person name="Culley D."/>
            <person name="Crous P.W."/>
            <person name="Fauchery L."/>
            <person name="Girlanda M."/>
            <person name="Hayes R.D."/>
            <person name="Keri Z."/>
            <person name="LaButti K."/>
            <person name="Lipzen A."/>
            <person name="Lombard V."/>
            <person name="Magnuson J."/>
            <person name="Maillard F."/>
            <person name="Murat C."/>
            <person name="Nolan M."/>
            <person name="Ohm R.A."/>
            <person name="Pangilinan J."/>
            <person name="Pereira M.F."/>
            <person name="Perotto S."/>
            <person name="Peter M."/>
            <person name="Pfister S."/>
            <person name="Riley R."/>
            <person name="Sitrit Y."/>
            <person name="Stielow J.B."/>
            <person name="Szollosi G."/>
            <person name="Zifcakova L."/>
            <person name="Stursova M."/>
            <person name="Spatafora J.W."/>
            <person name="Tedersoo L."/>
            <person name="Vaario L.M."/>
            <person name="Yamada A."/>
            <person name="Yan M."/>
            <person name="Wang P."/>
            <person name="Xu J."/>
            <person name="Bruns T."/>
            <person name="Baldrian P."/>
            <person name="Vilgalys R."/>
            <person name="Dunand C."/>
            <person name="Henrissat B."/>
            <person name="Grigoriev I.V."/>
            <person name="Hibbett D."/>
            <person name="Nagy L.G."/>
            <person name="Martin F.M."/>
        </authorList>
    </citation>
    <scope>NUCLEOTIDE SEQUENCE</scope>
    <source>
        <strain evidence="3">Prilba</strain>
    </source>
</reference>
<dbReference type="InterPro" id="IPR049317">
    <property type="entry name" value="GCIP-like_N"/>
</dbReference>
<accession>A0A9P5T896</accession>
<feature type="compositionally biased region" description="Basic residues" evidence="1">
    <location>
        <begin position="242"/>
        <end position="254"/>
    </location>
</feature>
<evidence type="ECO:0000259" key="2">
    <source>
        <dbReference type="Pfam" id="PF13324"/>
    </source>
</evidence>
<evidence type="ECO:0000313" key="3">
    <source>
        <dbReference type="EMBL" id="KAF8478683.1"/>
    </source>
</evidence>
<dbReference type="AlphaFoldDB" id="A0A9P5T896"/>
<protein>
    <recommendedName>
        <fullName evidence="2">Cyclin-D1-binding protein 1-like N-terminal domain-containing protein</fullName>
    </recommendedName>
</protein>
<gene>
    <name evidence="3" type="ORF">DFH94DRAFT_751458</name>
</gene>
<feature type="compositionally biased region" description="Acidic residues" evidence="1">
    <location>
        <begin position="205"/>
        <end position="222"/>
    </location>
</feature>
<dbReference type="PANTHER" id="PTHR15492:SF1">
    <property type="entry name" value="CYCLIN-D1-BINDING PROTEIN 1"/>
    <property type="match status" value="1"/>
</dbReference>
<keyword evidence="4" id="KW-1185">Reference proteome</keyword>
<dbReference type="GO" id="GO:0005634">
    <property type="term" value="C:nucleus"/>
    <property type="evidence" value="ECO:0007669"/>
    <property type="project" value="TreeGrafter"/>
</dbReference>
<dbReference type="Gene3D" id="1.20.1420.10">
    <property type="entry name" value="Talin, central domain"/>
    <property type="match status" value="1"/>
</dbReference>
<feature type="region of interest" description="Disordered" evidence="1">
    <location>
        <begin position="196"/>
        <end position="254"/>
    </location>
</feature>
<dbReference type="PANTHER" id="PTHR15492">
    <property type="entry name" value="CYCLIN D1-BINDING PROTEIN 1"/>
    <property type="match status" value="1"/>
</dbReference>
<proteinExistence type="predicted"/>
<reference evidence="3" key="1">
    <citation type="submission" date="2019-10" db="EMBL/GenBank/DDBJ databases">
        <authorList>
            <consortium name="DOE Joint Genome Institute"/>
            <person name="Kuo A."/>
            <person name="Miyauchi S."/>
            <person name="Kiss E."/>
            <person name="Drula E."/>
            <person name="Kohler A."/>
            <person name="Sanchez-Garcia M."/>
            <person name="Andreopoulos B."/>
            <person name="Barry K.W."/>
            <person name="Bonito G."/>
            <person name="Buee M."/>
            <person name="Carver A."/>
            <person name="Chen C."/>
            <person name="Cichocki N."/>
            <person name="Clum A."/>
            <person name="Culley D."/>
            <person name="Crous P.W."/>
            <person name="Fauchery L."/>
            <person name="Girlanda M."/>
            <person name="Hayes R."/>
            <person name="Keri Z."/>
            <person name="LaButti K."/>
            <person name="Lipzen A."/>
            <person name="Lombard V."/>
            <person name="Magnuson J."/>
            <person name="Maillard F."/>
            <person name="Morin E."/>
            <person name="Murat C."/>
            <person name="Nolan M."/>
            <person name="Ohm R."/>
            <person name="Pangilinan J."/>
            <person name="Pereira M."/>
            <person name="Perotto S."/>
            <person name="Peter M."/>
            <person name="Riley R."/>
            <person name="Sitrit Y."/>
            <person name="Stielow B."/>
            <person name="Szollosi G."/>
            <person name="Zifcakova L."/>
            <person name="Stursova M."/>
            <person name="Spatafora J.W."/>
            <person name="Tedersoo L."/>
            <person name="Vaario L.-M."/>
            <person name="Yamada A."/>
            <person name="Yan M."/>
            <person name="Wang P."/>
            <person name="Xu J."/>
            <person name="Bruns T."/>
            <person name="Baldrian P."/>
            <person name="Vilgalys R."/>
            <person name="Henrissat B."/>
            <person name="Grigoriev I.V."/>
            <person name="Hibbett D."/>
            <person name="Nagy L.G."/>
            <person name="Martin F.M."/>
        </authorList>
    </citation>
    <scope>NUCLEOTIDE SEQUENCE</scope>
    <source>
        <strain evidence="3">Prilba</strain>
    </source>
</reference>
<feature type="domain" description="Cyclin-D1-binding protein 1-like N-terminal" evidence="2">
    <location>
        <begin position="47"/>
        <end position="194"/>
    </location>
</feature>
<evidence type="ECO:0000256" key="1">
    <source>
        <dbReference type="SAM" id="MobiDB-lite"/>
    </source>
</evidence>
<dbReference type="OrthoDB" id="41588at2759"/>
<dbReference type="Pfam" id="PF13324">
    <property type="entry name" value="GCIP_N"/>
    <property type="match status" value="1"/>
</dbReference>
<sequence>MSSANESQAAASLTLLSQTCALSITALRSNPAVKQLPLSALRTDFISILSVIYSNTTKLSIALNPSNPTYSAATTPLKDLITHSSTLASNASSFLPNVHGRALTAEVHSTATDVLTALQELAHAHLSLLTNPPSKDDAAIPRSSSDTYLAKTGVVHELITQAKADHPKGLSKTNLIAVRKRWREHSDIVADAAATLETEAFPPNDGDDDDDDDFDDGWDDPELGLIMPGKLSPEQVELAKNVRTRSPHSPRRDF</sequence>
<comment type="caution">
    <text evidence="3">The sequence shown here is derived from an EMBL/GenBank/DDBJ whole genome shotgun (WGS) entry which is preliminary data.</text>
</comment>
<organism evidence="3 4">
    <name type="scientific">Russula ochroleuca</name>
    <dbReference type="NCBI Taxonomy" id="152965"/>
    <lineage>
        <taxon>Eukaryota</taxon>
        <taxon>Fungi</taxon>
        <taxon>Dikarya</taxon>
        <taxon>Basidiomycota</taxon>
        <taxon>Agaricomycotina</taxon>
        <taxon>Agaricomycetes</taxon>
        <taxon>Russulales</taxon>
        <taxon>Russulaceae</taxon>
        <taxon>Russula</taxon>
    </lineage>
</organism>
<dbReference type="InterPro" id="IPR026907">
    <property type="entry name" value="GCIP-like"/>
</dbReference>
<evidence type="ECO:0000313" key="4">
    <source>
        <dbReference type="Proteomes" id="UP000759537"/>
    </source>
</evidence>